<dbReference type="SUPFAM" id="SSF52768">
    <property type="entry name" value="Arginase/deacetylase"/>
    <property type="match status" value="1"/>
</dbReference>
<evidence type="ECO:0000256" key="1">
    <source>
        <dbReference type="ARBA" id="ARBA00022723"/>
    </source>
</evidence>
<dbReference type="GO" id="GO:0004053">
    <property type="term" value="F:arginase activity"/>
    <property type="evidence" value="ECO:0007669"/>
    <property type="project" value="TreeGrafter"/>
</dbReference>
<dbReference type="RefSeq" id="WP_206581551.1">
    <property type="nucleotide sequence ID" value="NZ_JAFJZZ010000001.1"/>
</dbReference>
<proteinExistence type="inferred from homology"/>
<keyword evidence="2" id="KW-0378">Hydrolase</keyword>
<dbReference type="CDD" id="cd09999">
    <property type="entry name" value="Arginase-like_1"/>
    <property type="match status" value="1"/>
</dbReference>
<accession>A0A939D808</accession>
<organism evidence="5 6">
    <name type="scientific">Clostridium aminobutyricum</name>
    <dbReference type="NCBI Taxonomy" id="33953"/>
    <lineage>
        <taxon>Bacteria</taxon>
        <taxon>Bacillati</taxon>
        <taxon>Bacillota</taxon>
        <taxon>Clostridia</taxon>
        <taxon>Eubacteriales</taxon>
        <taxon>Clostridiaceae</taxon>
        <taxon>Clostridium</taxon>
    </lineage>
</organism>
<evidence type="ECO:0000256" key="4">
    <source>
        <dbReference type="PROSITE-ProRule" id="PRU00742"/>
    </source>
</evidence>
<dbReference type="Proteomes" id="UP000664545">
    <property type="component" value="Unassembled WGS sequence"/>
</dbReference>
<reference evidence="5" key="1">
    <citation type="submission" date="2021-02" db="EMBL/GenBank/DDBJ databases">
        <title>Abyssanaerobacter marinus gen.nov., sp., nov, anaerobic bacterium isolated from the Onnuri vent field of Indian Ocean and suggestion of Mogibacteriaceae fam. nov., and proposal of reclassification of ambiguous this family's genus member.</title>
        <authorList>
            <person name="Kim Y.J."/>
            <person name="Yang J.-A."/>
        </authorList>
    </citation>
    <scope>NUCLEOTIDE SEQUENCE</scope>
    <source>
        <strain evidence="5">DSM 2634</strain>
    </source>
</reference>
<dbReference type="GO" id="GO:0030145">
    <property type="term" value="F:manganese ion binding"/>
    <property type="evidence" value="ECO:0007669"/>
    <property type="project" value="TreeGrafter"/>
</dbReference>
<protein>
    <submittedName>
        <fullName evidence="5">Arginase family protein</fullName>
    </submittedName>
</protein>
<keyword evidence="3" id="KW-0464">Manganese</keyword>
<dbReference type="PANTHER" id="PTHR43782:SF3">
    <property type="entry name" value="ARGINASE"/>
    <property type="match status" value="1"/>
</dbReference>
<dbReference type="Gene3D" id="3.40.800.10">
    <property type="entry name" value="Ureohydrolase domain"/>
    <property type="match status" value="1"/>
</dbReference>
<sequence>MKTKHMNLFFPQWQGAGRSKEILKGALEIKDNYLQNYDFFEVPVDEEEIDEITNNILGYKKILRQSKQANLLIAKKEPDSIFTIGGGCDIEIVPVSYLNDKLQGDLTVLWIDAHGDLNTPESSPSKNFHGMPLRTLLGDGEHKISATMFSTLLPSQVILIGQRDLDDPEREYIKEFEIDLISIEEIHSSVDRVIQAVRLKGSNNIYIHIDLDVLDNEEFPYVMVPVPNGLKGQLLLDLLTQLKESFNLVGLSLLEYTSSDEINNKILSYIIRMGVQL</sequence>
<dbReference type="InterPro" id="IPR006035">
    <property type="entry name" value="Ureohydrolase"/>
</dbReference>
<evidence type="ECO:0000256" key="3">
    <source>
        <dbReference type="ARBA" id="ARBA00023211"/>
    </source>
</evidence>
<dbReference type="PROSITE" id="PS51409">
    <property type="entry name" value="ARGINASE_2"/>
    <property type="match status" value="1"/>
</dbReference>
<keyword evidence="1" id="KW-0479">Metal-binding</keyword>
<keyword evidence="6" id="KW-1185">Reference proteome</keyword>
<name>A0A939D808_CLOAM</name>
<evidence type="ECO:0000256" key="2">
    <source>
        <dbReference type="ARBA" id="ARBA00022801"/>
    </source>
</evidence>
<dbReference type="PIRSF" id="PIRSF036979">
    <property type="entry name" value="Arginase"/>
    <property type="match status" value="1"/>
</dbReference>
<dbReference type="Pfam" id="PF00491">
    <property type="entry name" value="Arginase"/>
    <property type="match status" value="1"/>
</dbReference>
<dbReference type="InterPro" id="IPR023696">
    <property type="entry name" value="Ureohydrolase_dom_sf"/>
</dbReference>
<dbReference type="GO" id="GO:0005829">
    <property type="term" value="C:cytosol"/>
    <property type="evidence" value="ECO:0007669"/>
    <property type="project" value="TreeGrafter"/>
</dbReference>
<dbReference type="AlphaFoldDB" id="A0A939D808"/>
<gene>
    <name evidence="5" type="ORF">JYB65_05320</name>
</gene>
<dbReference type="PANTHER" id="PTHR43782">
    <property type="entry name" value="ARGINASE"/>
    <property type="match status" value="1"/>
</dbReference>
<evidence type="ECO:0000313" key="6">
    <source>
        <dbReference type="Proteomes" id="UP000664545"/>
    </source>
</evidence>
<comment type="caution">
    <text evidence="5">The sequence shown here is derived from an EMBL/GenBank/DDBJ whole genome shotgun (WGS) entry which is preliminary data.</text>
</comment>
<evidence type="ECO:0000313" key="5">
    <source>
        <dbReference type="EMBL" id="MBN7772777.1"/>
    </source>
</evidence>
<dbReference type="EMBL" id="JAFJZZ010000001">
    <property type="protein sequence ID" value="MBN7772777.1"/>
    <property type="molecule type" value="Genomic_DNA"/>
</dbReference>
<dbReference type="PRINTS" id="PR00116">
    <property type="entry name" value="ARGINASE"/>
</dbReference>
<comment type="similarity">
    <text evidence="4">Belongs to the arginase family.</text>
</comment>